<keyword evidence="1" id="KW-0472">Membrane</keyword>
<feature type="transmembrane region" description="Helical" evidence="1">
    <location>
        <begin position="28"/>
        <end position="47"/>
    </location>
</feature>
<dbReference type="AlphaFoldDB" id="L0K2S9"/>
<dbReference type="eggNOG" id="ENOG502N5G5">
    <property type="taxonomic scope" value="Archaea"/>
</dbReference>
<organism evidence="2 3">
    <name type="scientific">Natronococcus occultus SP4</name>
    <dbReference type="NCBI Taxonomy" id="694430"/>
    <lineage>
        <taxon>Archaea</taxon>
        <taxon>Methanobacteriati</taxon>
        <taxon>Methanobacteriota</taxon>
        <taxon>Stenosarchaea group</taxon>
        <taxon>Halobacteria</taxon>
        <taxon>Halobacteriales</taxon>
        <taxon>Natrialbaceae</taxon>
        <taxon>Natronococcus</taxon>
    </lineage>
</organism>
<dbReference type="KEGG" id="nou:Natoc_3102"/>
<sequence length="200" mass="22689">MYVLFFLGTLLCLGLAHRRIARQVWLAGFFSTLLAVTLVGMPLMPVVDMHKFSEPNDEERTYYEVRIVDTAGNELEFDDRATPPTVGSRTSTIAGDMVAEYDDAERMAMGEFFVSNAIEYRAEIESGGPPVSERLQPPRYVDDERWTADELGEYEAFEAVRVYERTITFTDDTTAVESNTERLRLTVDVADHTITEHDNT</sequence>
<reference evidence="2 3" key="1">
    <citation type="submission" date="2012-11" db="EMBL/GenBank/DDBJ databases">
        <title>FINISHED of Natronococcus occultus SP4, DSM 3396.</title>
        <authorList>
            <consortium name="DOE Joint Genome Institute"/>
            <person name="Eisen J."/>
            <person name="Huntemann M."/>
            <person name="Wei C.-L."/>
            <person name="Han J."/>
            <person name="Detter J.C."/>
            <person name="Han C."/>
            <person name="Tapia R."/>
            <person name="Chen A."/>
            <person name="Kyrpides N."/>
            <person name="Mavromatis K."/>
            <person name="Markowitz V."/>
            <person name="Szeto E."/>
            <person name="Ivanova N."/>
            <person name="Mikhailova N."/>
            <person name="Ovchinnikova G."/>
            <person name="Pagani I."/>
            <person name="Pati A."/>
            <person name="Goodwin L."/>
            <person name="Nordberg H.P."/>
            <person name="Cantor M.N."/>
            <person name="Hua S.X."/>
            <person name="Woyke T."/>
            <person name="Eisen J."/>
            <person name="Klenk H.-P."/>
            <person name="Klenk H.-P."/>
        </authorList>
    </citation>
    <scope>NUCLEOTIDE SEQUENCE [LARGE SCALE GENOMIC DNA]</scope>
    <source>
        <strain evidence="2 3">SP4</strain>
    </source>
</reference>
<dbReference type="Proteomes" id="UP000010878">
    <property type="component" value="Chromosome"/>
</dbReference>
<protein>
    <submittedName>
        <fullName evidence="2">Uncharacterized protein</fullName>
    </submittedName>
</protein>
<dbReference type="EMBL" id="CP003929">
    <property type="protein sequence ID" value="AGB38845.1"/>
    <property type="molecule type" value="Genomic_DNA"/>
</dbReference>
<accession>L0K2S9</accession>
<name>L0K2S9_9EURY</name>
<evidence type="ECO:0000313" key="3">
    <source>
        <dbReference type="Proteomes" id="UP000010878"/>
    </source>
</evidence>
<evidence type="ECO:0000313" key="2">
    <source>
        <dbReference type="EMBL" id="AGB38845.1"/>
    </source>
</evidence>
<keyword evidence="1" id="KW-1133">Transmembrane helix</keyword>
<evidence type="ECO:0000256" key="1">
    <source>
        <dbReference type="SAM" id="Phobius"/>
    </source>
</evidence>
<dbReference type="HOGENOM" id="CLU_1363687_0_0_2"/>
<keyword evidence="1" id="KW-0812">Transmembrane</keyword>
<dbReference type="OrthoDB" id="197943at2157"/>
<keyword evidence="3" id="KW-1185">Reference proteome</keyword>
<gene>
    <name evidence="2" type="ORF">Natoc_3102</name>
</gene>
<proteinExistence type="predicted"/>